<name>E1IAX8_9CHLR</name>
<feature type="domain" description="Glycosyl transferase family 1" evidence="2">
    <location>
        <begin position="205"/>
        <end position="350"/>
    </location>
</feature>
<dbReference type="STRING" id="765420.OSCT_0479"/>
<dbReference type="PANTHER" id="PTHR46401:SF2">
    <property type="entry name" value="GLYCOSYLTRANSFERASE WBBK-RELATED"/>
    <property type="match status" value="1"/>
</dbReference>
<keyword evidence="1 4" id="KW-0808">Transferase</keyword>
<gene>
    <name evidence="4" type="ORF">OSCT_0479</name>
</gene>
<evidence type="ECO:0000259" key="3">
    <source>
        <dbReference type="Pfam" id="PF13439"/>
    </source>
</evidence>
<comment type="caution">
    <text evidence="4">The sequence shown here is derived from an EMBL/GenBank/DDBJ whole genome shotgun (WGS) entry which is preliminary data.</text>
</comment>
<dbReference type="Proteomes" id="UP000054010">
    <property type="component" value="Unassembled WGS sequence"/>
</dbReference>
<dbReference type="OrthoDB" id="9769555at2"/>
<dbReference type="Pfam" id="PF00534">
    <property type="entry name" value="Glycos_transf_1"/>
    <property type="match status" value="1"/>
</dbReference>
<dbReference type="GO" id="GO:0016757">
    <property type="term" value="F:glycosyltransferase activity"/>
    <property type="evidence" value="ECO:0007669"/>
    <property type="project" value="InterPro"/>
</dbReference>
<reference evidence="4 5" key="1">
    <citation type="journal article" date="2011" name="J. Bacteriol.">
        <title>Draft genome sequence of the anoxygenic filamentous phototrophic bacterium Oscillochloris trichoides subsp. DG-6.</title>
        <authorList>
            <person name="Kuznetsov B.B."/>
            <person name="Ivanovsky R.N."/>
            <person name="Keppen O.I."/>
            <person name="Sukhacheva M.V."/>
            <person name="Bumazhkin B.K."/>
            <person name="Patutina E.O."/>
            <person name="Beletsky A.V."/>
            <person name="Mardanov A.V."/>
            <person name="Baslerov R.V."/>
            <person name="Panteleeva A.N."/>
            <person name="Kolganova T.V."/>
            <person name="Ravin N.V."/>
            <person name="Skryabin K.G."/>
        </authorList>
    </citation>
    <scope>NUCLEOTIDE SEQUENCE [LARGE SCALE GENOMIC DNA]</scope>
    <source>
        <strain evidence="4 5">DG-6</strain>
    </source>
</reference>
<evidence type="ECO:0000256" key="1">
    <source>
        <dbReference type="ARBA" id="ARBA00022679"/>
    </source>
</evidence>
<dbReference type="Gene3D" id="3.40.50.2000">
    <property type="entry name" value="Glycogen Phosphorylase B"/>
    <property type="match status" value="2"/>
</dbReference>
<organism evidence="4 5">
    <name type="scientific">Oscillochloris trichoides DG-6</name>
    <dbReference type="NCBI Taxonomy" id="765420"/>
    <lineage>
        <taxon>Bacteria</taxon>
        <taxon>Bacillati</taxon>
        <taxon>Chloroflexota</taxon>
        <taxon>Chloroflexia</taxon>
        <taxon>Chloroflexales</taxon>
        <taxon>Chloroflexineae</taxon>
        <taxon>Oscillochloridaceae</taxon>
        <taxon>Oscillochloris</taxon>
    </lineage>
</organism>
<evidence type="ECO:0000313" key="4">
    <source>
        <dbReference type="EMBL" id="EFO81624.1"/>
    </source>
</evidence>
<dbReference type="eggNOG" id="COG0438">
    <property type="taxonomic scope" value="Bacteria"/>
</dbReference>
<keyword evidence="5" id="KW-1185">Reference proteome</keyword>
<dbReference type="Pfam" id="PF13439">
    <property type="entry name" value="Glyco_transf_4"/>
    <property type="match status" value="1"/>
</dbReference>
<dbReference type="AlphaFoldDB" id="E1IAX8"/>
<dbReference type="GO" id="GO:0009103">
    <property type="term" value="P:lipopolysaccharide biosynthetic process"/>
    <property type="evidence" value="ECO:0007669"/>
    <property type="project" value="TreeGrafter"/>
</dbReference>
<dbReference type="InterPro" id="IPR001296">
    <property type="entry name" value="Glyco_trans_1"/>
</dbReference>
<dbReference type="CDD" id="cd03809">
    <property type="entry name" value="GT4_MtfB-like"/>
    <property type="match status" value="1"/>
</dbReference>
<evidence type="ECO:0000259" key="2">
    <source>
        <dbReference type="Pfam" id="PF00534"/>
    </source>
</evidence>
<dbReference type="HOGENOM" id="CLU_009583_27_6_0"/>
<proteinExistence type="predicted"/>
<evidence type="ECO:0000313" key="5">
    <source>
        <dbReference type="Proteomes" id="UP000054010"/>
    </source>
</evidence>
<protein>
    <submittedName>
        <fullName evidence="4">Glycosyl transferase group 1</fullName>
    </submittedName>
</protein>
<dbReference type="FunFam" id="3.40.50.2000:FF:000119">
    <property type="entry name" value="Glycosyl transferase group 1"/>
    <property type="match status" value="1"/>
</dbReference>
<sequence length="380" mass="42273">MIIGVDYTAAAWQGAGIGRYTRELFAATIPRDRSLHYRLFYAARGLPAHSPYLRTLADLCATNPNVQVRPIPITPRLLTILWQRLRLPLHVEHWLGKIDILHAPDFVLPPTRARALLTVHDLTFMVRPETADAGLRRYLEVAVPRSLRRADLILADSQATRADLHRLLGVAPERVRVLYPGVNPRFRPLPATEIEPIRTQLGLPAAFLLFVGTLEPRKNLVRLIEAFHLLGDSDLHLVIAGRRGWLYEEIFARVAHLGLHERVRFLDFVDDADLPAVYNLARACIYPSLYEGFGLPVLEALACGTPVVTTNVSSLPEVVGTAAILVDPHDPQAIATGIQQALSNSAALRRAGPPQAATFRWETAAEHLIDMYHALAKPRL</sequence>
<dbReference type="SUPFAM" id="SSF53756">
    <property type="entry name" value="UDP-Glycosyltransferase/glycogen phosphorylase"/>
    <property type="match status" value="1"/>
</dbReference>
<feature type="domain" description="Glycosyltransferase subfamily 4-like N-terminal" evidence="3">
    <location>
        <begin position="43"/>
        <end position="184"/>
    </location>
</feature>
<dbReference type="EMBL" id="ADVR01000008">
    <property type="protein sequence ID" value="EFO81624.1"/>
    <property type="molecule type" value="Genomic_DNA"/>
</dbReference>
<dbReference type="PANTHER" id="PTHR46401">
    <property type="entry name" value="GLYCOSYLTRANSFERASE WBBK-RELATED"/>
    <property type="match status" value="1"/>
</dbReference>
<accession>E1IAX8</accession>
<dbReference type="InterPro" id="IPR028098">
    <property type="entry name" value="Glyco_trans_4-like_N"/>
</dbReference>